<dbReference type="PROSITE" id="PS50005">
    <property type="entry name" value="TPR"/>
    <property type="match status" value="1"/>
</dbReference>
<evidence type="ECO:0000256" key="5">
    <source>
        <dbReference type="ARBA" id="ARBA00038253"/>
    </source>
</evidence>
<evidence type="ECO:0000256" key="2">
    <source>
        <dbReference type="ARBA" id="ARBA00022490"/>
    </source>
</evidence>
<comment type="similarity">
    <text evidence="5">Belongs to the Rap family.</text>
</comment>
<dbReference type="SMART" id="SM00028">
    <property type="entry name" value="TPR"/>
    <property type="match status" value="3"/>
</dbReference>
<accession>A0A940NNA8</accession>
<comment type="caution">
    <text evidence="7">The sequence shown here is derived from an EMBL/GenBank/DDBJ whole genome shotgun (WGS) entry which is preliminary data.</text>
</comment>
<protein>
    <submittedName>
        <fullName evidence="7">Tetratricopeptide repeat protein</fullName>
    </submittedName>
</protein>
<keyword evidence="4 6" id="KW-0802">TPR repeat</keyword>
<dbReference type="AlphaFoldDB" id="A0A940NNA8"/>
<evidence type="ECO:0000256" key="6">
    <source>
        <dbReference type="PROSITE-ProRule" id="PRU00339"/>
    </source>
</evidence>
<dbReference type="PANTHER" id="PTHR46630">
    <property type="entry name" value="TETRATRICOPEPTIDE REPEAT PROTEIN 29"/>
    <property type="match status" value="1"/>
</dbReference>
<dbReference type="Pfam" id="PF13181">
    <property type="entry name" value="TPR_8"/>
    <property type="match status" value="1"/>
</dbReference>
<evidence type="ECO:0000256" key="3">
    <source>
        <dbReference type="ARBA" id="ARBA00022737"/>
    </source>
</evidence>
<dbReference type="InterPro" id="IPR051476">
    <property type="entry name" value="Bac_ResReg_Asp_Phosphatase"/>
</dbReference>
<feature type="repeat" description="TPR" evidence="6">
    <location>
        <begin position="141"/>
        <end position="174"/>
    </location>
</feature>
<dbReference type="Pfam" id="PF13424">
    <property type="entry name" value="TPR_12"/>
    <property type="match status" value="1"/>
</dbReference>
<organism evidence="7 8">
    <name type="scientific">Gottfriedia endophytica</name>
    <dbReference type="NCBI Taxonomy" id="2820819"/>
    <lineage>
        <taxon>Bacteria</taxon>
        <taxon>Bacillati</taxon>
        <taxon>Bacillota</taxon>
        <taxon>Bacilli</taxon>
        <taxon>Bacillales</taxon>
        <taxon>Bacillaceae</taxon>
        <taxon>Gottfriedia</taxon>
    </lineage>
</organism>
<dbReference type="InterPro" id="IPR011990">
    <property type="entry name" value="TPR-like_helical_dom_sf"/>
</dbReference>
<proteinExistence type="inferred from homology"/>
<dbReference type="SUPFAM" id="SSF48452">
    <property type="entry name" value="TPR-like"/>
    <property type="match status" value="1"/>
</dbReference>
<dbReference type="RefSeq" id="WP_209404709.1">
    <property type="nucleotide sequence ID" value="NZ_JAGIYQ010000005.1"/>
</dbReference>
<keyword evidence="8" id="KW-1185">Reference proteome</keyword>
<sequence length="193" mass="22615">MNLDQLKEELNSLSKIIYFDQNDYLREKTSNPTKLMQLILDAEKVVIQLSEDELKNQDTLYFLYGTLGNLYRIYGEPGNAIYYLQLALEQSVVNKNSKQEIVSLIRLGETFKYDNKHKEALDFFQKALLKSRSVEENSYLDFIYQHQGKCFLEMGKVEEALNYLEQALEIRKIKGDDSLIHSTEQAIELRKRV</sequence>
<dbReference type="GO" id="GO:0005737">
    <property type="term" value="C:cytoplasm"/>
    <property type="evidence" value="ECO:0007669"/>
    <property type="project" value="UniProtKB-SubCell"/>
</dbReference>
<dbReference type="Gene3D" id="1.25.40.10">
    <property type="entry name" value="Tetratricopeptide repeat domain"/>
    <property type="match status" value="2"/>
</dbReference>
<dbReference type="InterPro" id="IPR019734">
    <property type="entry name" value="TPR_rpt"/>
</dbReference>
<dbReference type="EMBL" id="JAGIYQ010000005">
    <property type="protein sequence ID" value="MBP0725294.1"/>
    <property type="molecule type" value="Genomic_DNA"/>
</dbReference>
<reference evidence="7" key="1">
    <citation type="submission" date="2021-04" db="EMBL/GenBank/DDBJ databases">
        <title>Genome seq and assembly of Bacillus sp.</title>
        <authorList>
            <person name="Chhetri G."/>
        </authorList>
    </citation>
    <scope>NUCLEOTIDE SEQUENCE</scope>
    <source>
        <strain evidence="7">RG28</strain>
    </source>
</reference>
<evidence type="ECO:0000256" key="1">
    <source>
        <dbReference type="ARBA" id="ARBA00004496"/>
    </source>
</evidence>
<dbReference type="PANTHER" id="PTHR46630:SF1">
    <property type="entry name" value="TETRATRICOPEPTIDE REPEAT PROTEIN 29"/>
    <property type="match status" value="1"/>
</dbReference>
<keyword evidence="2" id="KW-0963">Cytoplasm</keyword>
<comment type="subcellular location">
    <subcellularLocation>
        <location evidence="1">Cytoplasm</location>
    </subcellularLocation>
</comment>
<name>A0A940NNA8_9BACI</name>
<evidence type="ECO:0000313" key="8">
    <source>
        <dbReference type="Proteomes" id="UP000682134"/>
    </source>
</evidence>
<evidence type="ECO:0000313" key="7">
    <source>
        <dbReference type="EMBL" id="MBP0725294.1"/>
    </source>
</evidence>
<gene>
    <name evidence="7" type="ORF">J5Y03_08835</name>
</gene>
<dbReference type="Proteomes" id="UP000682134">
    <property type="component" value="Unassembled WGS sequence"/>
</dbReference>
<keyword evidence="3" id="KW-0677">Repeat</keyword>
<evidence type="ECO:0000256" key="4">
    <source>
        <dbReference type="ARBA" id="ARBA00022803"/>
    </source>
</evidence>